<dbReference type="PROSITE" id="PS50235">
    <property type="entry name" value="USP_3"/>
    <property type="match status" value="1"/>
</dbReference>
<dbReference type="InterPro" id="IPR001394">
    <property type="entry name" value="Peptidase_C19_UCH"/>
</dbReference>
<dbReference type="GO" id="GO:0006508">
    <property type="term" value="P:proteolysis"/>
    <property type="evidence" value="ECO:0007669"/>
    <property type="project" value="UniProtKB-KW"/>
</dbReference>
<dbReference type="InterPro" id="IPR028889">
    <property type="entry name" value="USP"/>
</dbReference>
<keyword evidence="1" id="KW-0788">Thiol protease</keyword>
<dbReference type="EC" id="3.4.19.12" evidence="1"/>
<evidence type="ECO:0000256" key="2">
    <source>
        <dbReference type="SAM" id="MobiDB-lite"/>
    </source>
</evidence>
<feature type="compositionally biased region" description="Basic and acidic residues" evidence="2">
    <location>
        <begin position="430"/>
        <end position="508"/>
    </location>
</feature>
<accession>A0A3P8XB48</accession>
<dbReference type="PANTHER" id="PTHR24006">
    <property type="entry name" value="UBIQUITIN CARBOXYL-TERMINAL HYDROLASE"/>
    <property type="match status" value="1"/>
</dbReference>
<keyword evidence="1" id="KW-0378">Hydrolase</keyword>
<dbReference type="InterPro" id="IPR038765">
    <property type="entry name" value="Papain-like_cys_pep_sf"/>
</dbReference>
<organism evidence="4 5">
    <name type="scientific">Esox lucius</name>
    <name type="common">Northern pike</name>
    <dbReference type="NCBI Taxonomy" id="8010"/>
    <lineage>
        <taxon>Eukaryota</taxon>
        <taxon>Metazoa</taxon>
        <taxon>Chordata</taxon>
        <taxon>Craniata</taxon>
        <taxon>Vertebrata</taxon>
        <taxon>Euteleostomi</taxon>
        <taxon>Actinopterygii</taxon>
        <taxon>Neopterygii</taxon>
        <taxon>Teleostei</taxon>
        <taxon>Protacanthopterygii</taxon>
        <taxon>Esociformes</taxon>
        <taxon>Esocidae</taxon>
        <taxon>Esox</taxon>
    </lineage>
</organism>
<feature type="region of interest" description="Disordered" evidence="2">
    <location>
        <begin position="682"/>
        <end position="706"/>
    </location>
</feature>
<dbReference type="Pfam" id="PF00443">
    <property type="entry name" value="UCH"/>
    <property type="match status" value="1"/>
</dbReference>
<reference evidence="5" key="1">
    <citation type="journal article" date="2014" name="PLoS ONE">
        <title>The genome and linkage map of the northern pike (Esox lucius): conserved synteny revealed between the salmonid sister group and the Neoteleostei.</title>
        <authorList>
            <person name="Rondeau E.B."/>
            <person name="Minkley D.R."/>
            <person name="Leong J.S."/>
            <person name="Messmer A.M."/>
            <person name="Jantzen J.R."/>
            <person name="von Schalburg K.R."/>
            <person name="Lemon C."/>
            <person name="Bird N.H."/>
            <person name="Koop B.F."/>
        </authorList>
    </citation>
    <scope>NUCLEOTIDE SEQUENCE</scope>
</reference>
<feature type="domain" description="USP" evidence="3">
    <location>
        <begin position="28"/>
        <end position="305"/>
    </location>
</feature>
<keyword evidence="5" id="KW-1185">Reference proteome</keyword>
<dbReference type="Proteomes" id="UP000265140">
    <property type="component" value="Chromosome 24"/>
</dbReference>
<comment type="similarity">
    <text evidence="1">Belongs to the peptidase C19 family.</text>
</comment>
<reference evidence="4" key="4">
    <citation type="submission" date="2025-09" db="UniProtKB">
        <authorList>
            <consortium name="Ensembl"/>
        </authorList>
    </citation>
    <scope>IDENTIFICATION</scope>
</reference>
<dbReference type="InterPro" id="IPR050164">
    <property type="entry name" value="Peptidase_C19"/>
</dbReference>
<feature type="compositionally biased region" description="Polar residues" evidence="2">
    <location>
        <begin position="692"/>
        <end position="706"/>
    </location>
</feature>
<reference evidence="4" key="2">
    <citation type="submission" date="2020-02" db="EMBL/GenBank/DDBJ databases">
        <title>Esox lucius (northern pike) genome, fEsoLuc1, primary haplotype.</title>
        <authorList>
            <person name="Myers G."/>
            <person name="Karagic N."/>
            <person name="Meyer A."/>
            <person name="Pippel M."/>
            <person name="Reichard M."/>
            <person name="Winkler S."/>
            <person name="Tracey A."/>
            <person name="Sims Y."/>
            <person name="Howe K."/>
            <person name="Rhie A."/>
            <person name="Formenti G."/>
            <person name="Durbin R."/>
            <person name="Fedrigo O."/>
            <person name="Jarvis E.D."/>
        </authorList>
    </citation>
    <scope>NUCLEOTIDE SEQUENCE [LARGE SCALE GENOMIC DNA]</scope>
</reference>
<dbReference type="GO" id="GO:0016579">
    <property type="term" value="P:protein deubiquitination"/>
    <property type="evidence" value="ECO:0007669"/>
    <property type="project" value="InterPro"/>
</dbReference>
<dbReference type="Ensembl" id="ENSELUT00000016690.3">
    <property type="protein sequence ID" value="ENSELUP00000001856.2"/>
    <property type="gene ID" value="ENSELUG00000031551.2"/>
</dbReference>
<feature type="region of interest" description="Disordered" evidence="2">
    <location>
        <begin position="423"/>
        <end position="534"/>
    </location>
</feature>
<dbReference type="GeneTree" id="ENSGT00940000174573"/>
<reference evidence="4" key="3">
    <citation type="submission" date="2025-08" db="UniProtKB">
        <authorList>
            <consortium name="Ensembl"/>
        </authorList>
    </citation>
    <scope>IDENTIFICATION</scope>
</reference>
<feature type="compositionally biased region" description="Acidic residues" evidence="2">
    <location>
        <begin position="509"/>
        <end position="527"/>
    </location>
</feature>
<keyword evidence="1" id="KW-0645">Protease</keyword>
<feature type="region of interest" description="Disordered" evidence="2">
    <location>
        <begin position="777"/>
        <end position="813"/>
    </location>
</feature>
<evidence type="ECO:0000256" key="1">
    <source>
        <dbReference type="RuleBase" id="RU366025"/>
    </source>
</evidence>
<feature type="compositionally biased region" description="Basic and acidic residues" evidence="2">
    <location>
        <begin position="777"/>
        <end position="798"/>
    </location>
</feature>
<dbReference type="SUPFAM" id="SSF54001">
    <property type="entry name" value="Cysteine proteinases"/>
    <property type="match status" value="1"/>
</dbReference>
<comment type="catalytic activity">
    <reaction evidence="1">
        <text>Thiol-dependent hydrolysis of ester, thioester, amide, peptide and isopeptide bonds formed by the C-terminal Gly of ubiquitin (a 76-residue protein attached to proteins as an intracellular targeting signal).</text>
        <dbReference type="EC" id="3.4.19.12"/>
    </reaction>
</comment>
<dbReference type="OrthoDB" id="292964at2759"/>
<sequence length="813" mass="94454">MHKSKRTRNNSDDKDNKKFKYTTVPVYHGLFNEGATCYLNSVLQVFFMTDDFREAVESNTEEKYIDVQLKRLFTTLKENETNTKDVLSILGITNLHEQCDAAEYFERILSMVNPDASKIFKGGLRHSTTCFSKHVTSDETGPFWTLPLPIADPLDSSNTYCVKDGFNDFFKSSTVSGENQMYCDECDKKADATIECRMEHHPDILTLLLKRFEFDYYSMAYVKINRYVEVPHKLQTQDCDYELYAVVDHVGSLTGGHYTATIRSYVDHNWYVFDDTYVRLLNSDTFKQEDRFRSQNAYLIIYRKLVTPDCQINHGTDNRRSRSDSPTFTPSCSFEMETNKRKEDKNVQVNEAINQVNLLGGTEDAQKEDEVIGLKEQKGQIDVIGLKEQKSDNDGFGQNKQKEQTKIEYWSGENKVAVNVKESDDQNGLEEQKEQSEVVGQKDQEGEDDIVRQEGLKDVRQEQQKDDVRQKAQKENKVFGEKEHKGENDIVREEGNKEECEVVGQKEQEGEDDDVGQTEKKDDDDDTQNTQKEYDVLRKNTQTNKEEHYFVVTQEQQNVDKIVRQKELNRYDVFGAKEQKGPGEFVTQKKQREQEKIRQDGNKIKYDVNSTQNNVLENKTENDVVKRGMDVLVLKHNDERKRNVDGAAMAGRIKGDPEDNNMALIGRATLTRGNSGVAELGEDFDMTESDRTGNTSPSRKTDTPEYTTQCCFPIRRKGGKKTTKAENKRSGQWFRFWKWERKWKVKRRPWRLVNEEKRLMENIKKEDTKKIIEMGKREEKENKKKKEVEMVGTEENKGPRRKRVDSKSPFLTI</sequence>
<dbReference type="PROSITE" id="PS00972">
    <property type="entry name" value="USP_1"/>
    <property type="match status" value="1"/>
</dbReference>
<evidence type="ECO:0000313" key="4">
    <source>
        <dbReference type="Ensembl" id="ENSELUP00000001856.2"/>
    </source>
</evidence>
<dbReference type="PROSITE" id="PS00973">
    <property type="entry name" value="USP_2"/>
    <property type="match status" value="1"/>
</dbReference>
<dbReference type="GeneID" id="105009086"/>
<dbReference type="Bgee" id="ENSELUG00000031551">
    <property type="expression patterns" value="Expressed in stomach and 12 other cell types or tissues"/>
</dbReference>
<dbReference type="RefSeq" id="XP_028973577.1">
    <property type="nucleotide sequence ID" value="XM_029117744.2"/>
</dbReference>
<evidence type="ECO:0000313" key="5">
    <source>
        <dbReference type="Proteomes" id="UP000265140"/>
    </source>
</evidence>
<dbReference type="GO" id="GO:0005829">
    <property type="term" value="C:cytosol"/>
    <property type="evidence" value="ECO:0007669"/>
    <property type="project" value="TreeGrafter"/>
</dbReference>
<evidence type="ECO:0000259" key="3">
    <source>
        <dbReference type="PROSITE" id="PS50235"/>
    </source>
</evidence>
<dbReference type="RefSeq" id="XP_028973576.1">
    <property type="nucleotide sequence ID" value="XM_029117743.2"/>
</dbReference>
<keyword evidence="1" id="KW-0833">Ubl conjugation pathway</keyword>
<dbReference type="AlphaFoldDB" id="A0A3P8XB48"/>
<dbReference type="Gene3D" id="3.90.70.10">
    <property type="entry name" value="Cysteine proteinases"/>
    <property type="match status" value="1"/>
</dbReference>
<protein>
    <recommendedName>
        <fullName evidence="1">Ubiquitin carboxyl-terminal hydrolase</fullName>
        <ecNumber evidence="1">3.4.19.12</ecNumber>
    </recommendedName>
</protein>
<feature type="region of interest" description="Disordered" evidence="2">
    <location>
        <begin position="313"/>
        <end position="339"/>
    </location>
</feature>
<name>A0A3P8XB48_ESOLU</name>
<dbReference type="CDD" id="cd02257">
    <property type="entry name" value="Peptidase_C19"/>
    <property type="match status" value="1"/>
</dbReference>
<dbReference type="InterPro" id="IPR018200">
    <property type="entry name" value="USP_CS"/>
</dbReference>
<dbReference type="PANTHER" id="PTHR24006:SF899">
    <property type="entry name" value="UBIQUITIN CARBOXYL-TERMINAL HYDROLASE"/>
    <property type="match status" value="1"/>
</dbReference>
<dbReference type="GO" id="GO:0005634">
    <property type="term" value="C:nucleus"/>
    <property type="evidence" value="ECO:0007669"/>
    <property type="project" value="TreeGrafter"/>
</dbReference>
<proteinExistence type="inferred from homology"/>
<dbReference type="GO" id="GO:0004843">
    <property type="term" value="F:cysteine-type deubiquitinase activity"/>
    <property type="evidence" value="ECO:0007669"/>
    <property type="project" value="UniProtKB-UniRule"/>
</dbReference>